<dbReference type="SMART" id="SM00530">
    <property type="entry name" value="HTH_XRE"/>
    <property type="match status" value="1"/>
</dbReference>
<dbReference type="InterPro" id="IPR001387">
    <property type="entry name" value="Cro/C1-type_HTH"/>
</dbReference>
<evidence type="ECO:0000259" key="2">
    <source>
        <dbReference type="PROSITE" id="PS50943"/>
    </source>
</evidence>
<name>D3ABE1_9FIRM</name>
<proteinExistence type="predicted"/>
<keyword evidence="1 3" id="KW-0238">DNA-binding</keyword>
<dbReference type="Proteomes" id="UP000004968">
    <property type="component" value="Unassembled WGS sequence"/>
</dbReference>
<evidence type="ECO:0000313" key="3">
    <source>
        <dbReference type="EMBL" id="EFD00864.1"/>
    </source>
</evidence>
<organism evidence="3 4">
    <name type="scientific">Hungatella hathewayi DSM 13479</name>
    <dbReference type="NCBI Taxonomy" id="566550"/>
    <lineage>
        <taxon>Bacteria</taxon>
        <taxon>Bacillati</taxon>
        <taxon>Bacillota</taxon>
        <taxon>Clostridia</taxon>
        <taxon>Lachnospirales</taxon>
        <taxon>Lachnospiraceae</taxon>
        <taxon>Hungatella</taxon>
    </lineage>
</organism>
<dbReference type="HOGENOM" id="CLU_066192_17_15_9"/>
<dbReference type="AlphaFoldDB" id="D3ABE1"/>
<dbReference type="EMBL" id="ACIO01000065">
    <property type="protein sequence ID" value="EFD00864.1"/>
    <property type="molecule type" value="Genomic_DNA"/>
</dbReference>
<sequence length="131" mass="15142">MCRYLIFYSLIPHNNSVESEDHNMKLNDHLKQLRTSKNLSVYKLARMTDVSENHIRSIEKGNSQPSVLTLEKLLTALGTNLAEFFNEEQSVLYPTEMEQELLLAVRRLDPEQTKALIQLAALMNRDEKNPL</sequence>
<reference evidence="3 4" key="1">
    <citation type="submission" date="2010-01" db="EMBL/GenBank/DDBJ databases">
        <authorList>
            <person name="Weinstock G."/>
            <person name="Sodergren E."/>
            <person name="Clifton S."/>
            <person name="Fulton L."/>
            <person name="Fulton B."/>
            <person name="Courtney L."/>
            <person name="Fronick C."/>
            <person name="Harrison M."/>
            <person name="Strong C."/>
            <person name="Farmer C."/>
            <person name="Delahaunty K."/>
            <person name="Markovic C."/>
            <person name="Hall O."/>
            <person name="Minx P."/>
            <person name="Tomlinson C."/>
            <person name="Mitreva M."/>
            <person name="Nelson J."/>
            <person name="Hou S."/>
            <person name="Wollam A."/>
            <person name="Pepin K.H."/>
            <person name="Johnson M."/>
            <person name="Bhonagiri V."/>
            <person name="Nash W.E."/>
            <person name="Warren W."/>
            <person name="Chinwalla A."/>
            <person name="Mardis E.R."/>
            <person name="Wilson R.K."/>
        </authorList>
    </citation>
    <scope>NUCLEOTIDE SEQUENCE [LARGE SCALE GENOMIC DNA]</scope>
    <source>
        <strain evidence="3 4">DSM 13479</strain>
    </source>
</reference>
<dbReference type="CDD" id="cd00093">
    <property type="entry name" value="HTH_XRE"/>
    <property type="match status" value="1"/>
</dbReference>
<dbReference type="GO" id="GO:0003677">
    <property type="term" value="F:DNA binding"/>
    <property type="evidence" value="ECO:0007669"/>
    <property type="project" value="UniProtKB-KW"/>
</dbReference>
<protein>
    <submittedName>
        <fullName evidence="3">DNA-binding helix-turn-helix protein</fullName>
    </submittedName>
</protein>
<gene>
    <name evidence="3" type="ORF">CLOSTHATH_00918</name>
</gene>
<evidence type="ECO:0000256" key="1">
    <source>
        <dbReference type="ARBA" id="ARBA00023125"/>
    </source>
</evidence>
<accession>D3ABE1</accession>
<dbReference type="InterPro" id="IPR050807">
    <property type="entry name" value="TransReg_Diox_bact_type"/>
</dbReference>
<dbReference type="Pfam" id="PF01381">
    <property type="entry name" value="HTH_3"/>
    <property type="match status" value="1"/>
</dbReference>
<dbReference type="SUPFAM" id="SSF47413">
    <property type="entry name" value="lambda repressor-like DNA-binding domains"/>
    <property type="match status" value="1"/>
</dbReference>
<dbReference type="PANTHER" id="PTHR46797">
    <property type="entry name" value="HTH-TYPE TRANSCRIPTIONAL REGULATOR"/>
    <property type="match status" value="1"/>
</dbReference>
<dbReference type="GO" id="GO:0005829">
    <property type="term" value="C:cytosol"/>
    <property type="evidence" value="ECO:0007669"/>
    <property type="project" value="TreeGrafter"/>
</dbReference>
<comment type="caution">
    <text evidence="3">The sequence shown here is derived from an EMBL/GenBank/DDBJ whole genome shotgun (WGS) entry which is preliminary data.</text>
</comment>
<evidence type="ECO:0000313" key="4">
    <source>
        <dbReference type="Proteomes" id="UP000004968"/>
    </source>
</evidence>
<dbReference type="GO" id="GO:0003700">
    <property type="term" value="F:DNA-binding transcription factor activity"/>
    <property type="evidence" value="ECO:0007669"/>
    <property type="project" value="TreeGrafter"/>
</dbReference>
<dbReference type="PANTHER" id="PTHR46797:SF1">
    <property type="entry name" value="METHYLPHOSPHONATE SYNTHASE"/>
    <property type="match status" value="1"/>
</dbReference>
<dbReference type="InterPro" id="IPR010982">
    <property type="entry name" value="Lambda_DNA-bd_dom_sf"/>
</dbReference>
<feature type="domain" description="HTH cro/C1-type" evidence="2">
    <location>
        <begin position="30"/>
        <end position="84"/>
    </location>
</feature>
<dbReference type="Gene3D" id="1.10.260.40">
    <property type="entry name" value="lambda repressor-like DNA-binding domains"/>
    <property type="match status" value="1"/>
</dbReference>
<dbReference type="PROSITE" id="PS50943">
    <property type="entry name" value="HTH_CROC1"/>
    <property type="match status" value="1"/>
</dbReference>